<dbReference type="AlphaFoldDB" id="A0A7S0T7W0"/>
<dbReference type="EMBL" id="HBFE01000524">
    <property type="protein sequence ID" value="CAD8724281.1"/>
    <property type="molecule type" value="Transcribed_RNA"/>
</dbReference>
<evidence type="ECO:0000313" key="2">
    <source>
        <dbReference type="EMBL" id="CAD8724281.1"/>
    </source>
</evidence>
<protein>
    <submittedName>
        <fullName evidence="2">Uncharacterized protein</fullName>
    </submittedName>
</protein>
<evidence type="ECO:0000256" key="1">
    <source>
        <dbReference type="SAM" id="MobiDB-lite"/>
    </source>
</evidence>
<gene>
    <name evidence="2" type="ORF">EMAD1354_LOCUS358</name>
</gene>
<feature type="compositionally biased region" description="Acidic residues" evidence="1">
    <location>
        <begin position="31"/>
        <end position="47"/>
    </location>
</feature>
<organism evidence="2">
    <name type="scientific">Erythrolobus madagascarensis</name>
    <dbReference type="NCBI Taxonomy" id="708628"/>
    <lineage>
        <taxon>Eukaryota</taxon>
        <taxon>Rhodophyta</taxon>
        <taxon>Bangiophyceae</taxon>
        <taxon>Porphyridiales</taxon>
        <taxon>Porphyridiaceae</taxon>
        <taxon>Erythrolobus</taxon>
    </lineage>
</organism>
<feature type="region of interest" description="Disordered" evidence="1">
    <location>
        <begin position="1"/>
        <end position="47"/>
    </location>
</feature>
<accession>A0A7S0T7W0</accession>
<proteinExistence type="predicted"/>
<sequence length="460" mass="51431">MSSAKTGSKGGGGSGDGGGGRARGKGKIEREEDESSSEYETDDDEVEVVTQELKKGMFERELSEPDDDEIADEERELVKGKKQSLLSRTFSRNGSSASGSNGGLIRTLSRSFSKGSQSMSRTLSRAASSGGTLVRSLSRQSFTEVDVEEAEAAAAATAKSEAYKAISSKKAVQYSAPTFLFAPYGLSPAMNVIAIFHNGIRQELKNAYHLLSVMDRMFATLTHDEINMFFDYWEVLWTHVEDFFDAEEKTLWPSVEGRAKEVLVVDALTHESRGKEKAKLVLFHETLTKDMSEKYALMPASEALKNARYEINRAVSRLLDYFMVVEKTVPKILQEKFKERELVSIEKAMLGYMITNGRCVWANAHIPIRWQNDAERYQELVGRHFPKLKMLDFKRWQKTFEKQHESILKSLTALSKDTITATSGGRGGQGEMVPQFYLEKARRKAAGLDSDSEAEEVENV</sequence>
<feature type="compositionally biased region" description="Gly residues" evidence="1">
    <location>
        <begin position="8"/>
        <end position="21"/>
    </location>
</feature>
<reference evidence="2" key="1">
    <citation type="submission" date="2021-01" db="EMBL/GenBank/DDBJ databases">
        <authorList>
            <person name="Corre E."/>
            <person name="Pelletier E."/>
            <person name="Niang G."/>
            <person name="Scheremetjew M."/>
            <person name="Finn R."/>
            <person name="Kale V."/>
            <person name="Holt S."/>
            <person name="Cochrane G."/>
            <person name="Meng A."/>
            <person name="Brown T."/>
            <person name="Cohen L."/>
        </authorList>
    </citation>
    <scope>NUCLEOTIDE SEQUENCE</scope>
    <source>
        <strain evidence="2">CCMP3276</strain>
    </source>
</reference>
<name>A0A7S0T7W0_9RHOD</name>